<keyword evidence="1" id="KW-0805">Transcription regulation</keyword>
<dbReference type="SUPFAM" id="SSF46689">
    <property type="entry name" value="Homeodomain-like"/>
    <property type="match status" value="1"/>
</dbReference>
<evidence type="ECO:0000256" key="2">
    <source>
        <dbReference type="ARBA" id="ARBA00023125"/>
    </source>
</evidence>
<dbReference type="InterPro" id="IPR009057">
    <property type="entry name" value="Homeodomain-like_sf"/>
</dbReference>
<accession>A0A963YVF2</accession>
<evidence type="ECO:0000256" key="4">
    <source>
        <dbReference type="PROSITE-ProRule" id="PRU00335"/>
    </source>
</evidence>
<name>A0A963YVF2_9PROT</name>
<dbReference type="GO" id="GO:0000976">
    <property type="term" value="F:transcription cis-regulatory region binding"/>
    <property type="evidence" value="ECO:0007669"/>
    <property type="project" value="TreeGrafter"/>
</dbReference>
<dbReference type="PROSITE" id="PS50977">
    <property type="entry name" value="HTH_TETR_2"/>
    <property type="match status" value="1"/>
</dbReference>
<evidence type="ECO:0000313" key="6">
    <source>
        <dbReference type="EMBL" id="MCB8877897.1"/>
    </source>
</evidence>
<dbReference type="Pfam" id="PF00440">
    <property type="entry name" value="TetR_N"/>
    <property type="match status" value="1"/>
</dbReference>
<sequence>MSNVSDSGLQRILSAASTLFGRHGFQRTSMADIAREAGIARATLYLRFSDKSTVFEALASSLVDKAIVGAEAAWDIQAPLSTNLSKTMLAKELIFFRMLKDTPHGAELMGLQSEIISVQAARLSGEYEALLARRGVKAAEDGADLTAFDGAKGFAMFLVRAGSGLKYETQTEQELTEAIARLAKVVARAVGED</sequence>
<keyword evidence="7" id="KW-1185">Reference proteome</keyword>
<comment type="caution">
    <text evidence="6">The sequence shown here is derived from an EMBL/GenBank/DDBJ whole genome shotgun (WGS) entry which is preliminary data.</text>
</comment>
<protein>
    <submittedName>
        <fullName evidence="6">TetR/AcrR family transcriptional regulator</fullName>
    </submittedName>
</protein>
<reference evidence="6" key="1">
    <citation type="journal article" date="2021" name="Microorganisms">
        <title>Acidisoma silvae sp. nov. and Acidisomacellulosilytica sp. nov., Two Acidophilic Bacteria Isolated from Decaying Wood, Hydrolyzing Cellulose and Producing Poly-3-hydroxybutyrate.</title>
        <authorList>
            <person name="Mieszkin S."/>
            <person name="Pouder E."/>
            <person name="Uroz S."/>
            <person name="Simon-Colin C."/>
            <person name="Alain K."/>
        </authorList>
    </citation>
    <scope>NUCLEOTIDE SEQUENCE</scope>
    <source>
        <strain evidence="6">HW T2.11</strain>
    </source>
</reference>
<dbReference type="PANTHER" id="PTHR30055:SF234">
    <property type="entry name" value="HTH-TYPE TRANSCRIPTIONAL REGULATOR BETI"/>
    <property type="match status" value="1"/>
</dbReference>
<evidence type="ECO:0000313" key="7">
    <source>
        <dbReference type="Proteomes" id="UP000708298"/>
    </source>
</evidence>
<dbReference type="RefSeq" id="WP_227323542.1">
    <property type="nucleotide sequence ID" value="NZ_JAESVB010000019.1"/>
</dbReference>
<feature type="domain" description="HTH tetR-type" evidence="5">
    <location>
        <begin position="6"/>
        <end position="66"/>
    </location>
</feature>
<dbReference type="PANTHER" id="PTHR30055">
    <property type="entry name" value="HTH-TYPE TRANSCRIPTIONAL REGULATOR RUTR"/>
    <property type="match status" value="1"/>
</dbReference>
<dbReference type="AlphaFoldDB" id="A0A963YVF2"/>
<keyword evidence="3" id="KW-0804">Transcription</keyword>
<dbReference type="Proteomes" id="UP000708298">
    <property type="component" value="Unassembled WGS sequence"/>
</dbReference>
<dbReference type="Gene3D" id="1.10.357.10">
    <property type="entry name" value="Tetracycline Repressor, domain 2"/>
    <property type="match status" value="1"/>
</dbReference>
<feature type="DNA-binding region" description="H-T-H motif" evidence="4">
    <location>
        <begin position="29"/>
        <end position="48"/>
    </location>
</feature>
<keyword evidence="2 4" id="KW-0238">DNA-binding</keyword>
<dbReference type="PRINTS" id="PR00455">
    <property type="entry name" value="HTHTETR"/>
</dbReference>
<dbReference type="InterPro" id="IPR001647">
    <property type="entry name" value="HTH_TetR"/>
</dbReference>
<gene>
    <name evidence="6" type="ORF">ASILVAE211_22085</name>
</gene>
<evidence type="ECO:0000256" key="1">
    <source>
        <dbReference type="ARBA" id="ARBA00023015"/>
    </source>
</evidence>
<dbReference type="InterPro" id="IPR050109">
    <property type="entry name" value="HTH-type_TetR-like_transc_reg"/>
</dbReference>
<dbReference type="InterPro" id="IPR023772">
    <property type="entry name" value="DNA-bd_HTH_TetR-type_CS"/>
</dbReference>
<proteinExistence type="predicted"/>
<evidence type="ECO:0000256" key="3">
    <source>
        <dbReference type="ARBA" id="ARBA00023163"/>
    </source>
</evidence>
<dbReference type="GO" id="GO:0003700">
    <property type="term" value="F:DNA-binding transcription factor activity"/>
    <property type="evidence" value="ECO:0007669"/>
    <property type="project" value="TreeGrafter"/>
</dbReference>
<dbReference type="PROSITE" id="PS01081">
    <property type="entry name" value="HTH_TETR_1"/>
    <property type="match status" value="1"/>
</dbReference>
<organism evidence="6 7">
    <name type="scientific">Acidisoma silvae</name>
    <dbReference type="NCBI Taxonomy" id="2802396"/>
    <lineage>
        <taxon>Bacteria</taxon>
        <taxon>Pseudomonadati</taxon>
        <taxon>Pseudomonadota</taxon>
        <taxon>Alphaproteobacteria</taxon>
        <taxon>Acetobacterales</taxon>
        <taxon>Acidocellaceae</taxon>
        <taxon>Acidisoma</taxon>
    </lineage>
</organism>
<dbReference type="EMBL" id="JAESVB010000019">
    <property type="protein sequence ID" value="MCB8877897.1"/>
    <property type="molecule type" value="Genomic_DNA"/>
</dbReference>
<reference evidence="6" key="2">
    <citation type="submission" date="2021-01" db="EMBL/GenBank/DDBJ databases">
        <authorList>
            <person name="Mieszkin S."/>
            <person name="Pouder E."/>
            <person name="Alain K."/>
        </authorList>
    </citation>
    <scope>NUCLEOTIDE SEQUENCE</scope>
    <source>
        <strain evidence="6">HW T2.11</strain>
    </source>
</reference>
<evidence type="ECO:0000259" key="5">
    <source>
        <dbReference type="PROSITE" id="PS50977"/>
    </source>
</evidence>